<feature type="region of interest" description="Disordered" evidence="1">
    <location>
        <begin position="460"/>
        <end position="496"/>
    </location>
</feature>
<evidence type="ECO:0000256" key="1">
    <source>
        <dbReference type="SAM" id="MobiDB-lite"/>
    </source>
</evidence>
<proteinExistence type="predicted"/>
<feature type="region of interest" description="Disordered" evidence="1">
    <location>
        <begin position="1"/>
        <end position="104"/>
    </location>
</feature>
<sequence>MQDPAGGQPAANPASEGTHRPHLAGTASTPSSSFFKGLSDATQTPEPGEEVQQMTPPHSISQTDLWNEVSPSAPTPGQDNQPPLVVEQAPADPAPQERDENSQPEMLEGAKSMGFATATIAFSYCCTCLWIERDCYPHLERLVRVQFVTKPKVIKISPQVGVFYQFSTLRSREAGNRYDVRCSLTGDDVKLFPYLYAVIELINRPKVLFDSRSPVAYDSLWLLEDRKSFATELQVHMKIPDLHLYNEKRGTGLIDLRMNVRLVMAIINATQGLLQPMRRKMIPDLSDLSLALLKKQYSQPCDKARGFLLSTHFEVRFGKTLEKGNPFRNGTEPGKEGYFNQQHTEPFVILTFKRPIFKGESDTFFYFPEAKLYRSFHYDLFANISNHKEDLRLLEKHLCEVNQTIPRSLWPSPTDDVPWELYSTNYIAKVNKQLYTWYEKVPPEVKKSVSPAARSVEEKRLEQFGCNDGGKTRHQDSKTRCTQAPSGQSENPTDPTTLIGGQDPWSCDPMEGELAQLSLQAVDLNSSQDLWPTTLFSPKEPKNLLRPLSDHKEKHFSYLTPEEVKKLEEQKDAEATRAYFANLSDAEWEALENRTWVPCLDTSSVVEQASDGVAPSIVQAAPIALVQVQIASWAYDFFWLGIRWYHAEGDCSHCQSIERKARRITIGIGTCERKERAIRLFASRGALALATSTTGTGLFELTQLDF</sequence>
<evidence type="ECO:0000313" key="2">
    <source>
        <dbReference type="EMBL" id="GKV51685.1"/>
    </source>
</evidence>
<evidence type="ECO:0000313" key="3">
    <source>
        <dbReference type="Proteomes" id="UP001054252"/>
    </source>
</evidence>
<comment type="caution">
    <text evidence="2">The sequence shown here is derived from an EMBL/GenBank/DDBJ whole genome shotgun (WGS) entry which is preliminary data.</text>
</comment>
<name>A0AAV5MP51_9ROSI</name>
<dbReference type="EMBL" id="BPVZ01000527">
    <property type="protein sequence ID" value="GKV51685.1"/>
    <property type="molecule type" value="Genomic_DNA"/>
</dbReference>
<dbReference type="AlphaFoldDB" id="A0AAV5MP51"/>
<protein>
    <submittedName>
        <fullName evidence="2">Uncharacterized protein</fullName>
    </submittedName>
</protein>
<accession>A0AAV5MP51</accession>
<keyword evidence="3" id="KW-1185">Reference proteome</keyword>
<reference evidence="2 3" key="1">
    <citation type="journal article" date="2021" name="Commun. Biol.">
        <title>The genome of Shorea leprosula (Dipterocarpaceae) highlights the ecological relevance of drought in aseasonal tropical rainforests.</title>
        <authorList>
            <person name="Ng K.K.S."/>
            <person name="Kobayashi M.J."/>
            <person name="Fawcett J.A."/>
            <person name="Hatakeyama M."/>
            <person name="Paape T."/>
            <person name="Ng C.H."/>
            <person name="Ang C.C."/>
            <person name="Tnah L.H."/>
            <person name="Lee C.T."/>
            <person name="Nishiyama T."/>
            <person name="Sese J."/>
            <person name="O'Brien M.J."/>
            <person name="Copetti D."/>
            <person name="Mohd Noor M.I."/>
            <person name="Ong R.C."/>
            <person name="Putra M."/>
            <person name="Sireger I.Z."/>
            <person name="Indrioko S."/>
            <person name="Kosugi Y."/>
            <person name="Izuno A."/>
            <person name="Isagi Y."/>
            <person name="Lee S.L."/>
            <person name="Shimizu K.K."/>
        </authorList>
    </citation>
    <scope>NUCLEOTIDE SEQUENCE [LARGE SCALE GENOMIC DNA]</scope>
    <source>
        <strain evidence="2">214</strain>
    </source>
</reference>
<feature type="compositionally biased region" description="Basic and acidic residues" evidence="1">
    <location>
        <begin position="470"/>
        <end position="479"/>
    </location>
</feature>
<feature type="compositionally biased region" description="Polar residues" evidence="1">
    <location>
        <begin position="52"/>
        <end position="81"/>
    </location>
</feature>
<feature type="compositionally biased region" description="Polar residues" evidence="1">
    <location>
        <begin position="480"/>
        <end position="496"/>
    </location>
</feature>
<organism evidence="2 3">
    <name type="scientific">Rubroshorea leprosula</name>
    <dbReference type="NCBI Taxonomy" id="152421"/>
    <lineage>
        <taxon>Eukaryota</taxon>
        <taxon>Viridiplantae</taxon>
        <taxon>Streptophyta</taxon>
        <taxon>Embryophyta</taxon>
        <taxon>Tracheophyta</taxon>
        <taxon>Spermatophyta</taxon>
        <taxon>Magnoliopsida</taxon>
        <taxon>eudicotyledons</taxon>
        <taxon>Gunneridae</taxon>
        <taxon>Pentapetalae</taxon>
        <taxon>rosids</taxon>
        <taxon>malvids</taxon>
        <taxon>Malvales</taxon>
        <taxon>Dipterocarpaceae</taxon>
        <taxon>Rubroshorea</taxon>
    </lineage>
</organism>
<feature type="compositionally biased region" description="Polar residues" evidence="1">
    <location>
        <begin position="26"/>
        <end position="45"/>
    </location>
</feature>
<gene>
    <name evidence="2" type="ORF">SLEP1_g58316</name>
</gene>
<dbReference type="Proteomes" id="UP001054252">
    <property type="component" value="Unassembled WGS sequence"/>
</dbReference>